<dbReference type="OrthoDB" id="9806359at2"/>
<protein>
    <recommendedName>
        <fullName evidence="3">mannose-1-phosphate guanylyltransferase</fullName>
        <ecNumber evidence="3">2.7.7.13</ecNumber>
    </recommendedName>
</protein>
<dbReference type="Pfam" id="PF01050">
    <property type="entry name" value="MannoseP_isomer"/>
    <property type="match status" value="1"/>
</dbReference>
<dbReference type="PANTHER" id="PTHR46390">
    <property type="entry name" value="MANNOSE-1-PHOSPHATE GUANYLYLTRANSFERASE"/>
    <property type="match status" value="1"/>
</dbReference>
<dbReference type="InterPro" id="IPR001538">
    <property type="entry name" value="Man6P_isomerase-2_C"/>
</dbReference>
<dbReference type="InterPro" id="IPR006375">
    <property type="entry name" value="Man1P_GuaTrfase/Man6P_Isoase"/>
</dbReference>
<feature type="domain" description="Mannose-6-phosphate isomerase type II C-terminal" evidence="11">
    <location>
        <begin position="352"/>
        <end position="466"/>
    </location>
</feature>
<keyword evidence="5 13" id="KW-0548">Nucleotidyltransferase</keyword>
<dbReference type="AlphaFoldDB" id="A0A1T2L7Z4"/>
<dbReference type="GO" id="GO:0009298">
    <property type="term" value="P:GDP-mannose biosynthetic process"/>
    <property type="evidence" value="ECO:0007669"/>
    <property type="project" value="UniProtKB-UniPathway"/>
</dbReference>
<dbReference type="FunFam" id="2.60.120.10:FF:000032">
    <property type="entry name" value="Mannose-1-phosphate guanylyltransferase/mannose-6-phosphate isomerase"/>
    <property type="match status" value="1"/>
</dbReference>
<dbReference type="RefSeq" id="WP_078482932.1">
    <property type="nucleotide sequence ID" value="NZ_MPRL01000013.1"/>
</dbReference>
<evidence type="ECO:0000256" key="3">
    <source>
        <dbReference type="ARBA" id="ARBA00012387"/>
    </source>
</evidence>
<comment type="catalytic activity">
    <reaction evidence="8">
        <text>alpha-D-mannose 1-phosphate + GTP + H(+) = GDP-alpha-D-mannose + diphosphate</text>
        <dbReference type="Rhea" id="RHEA:15229"/>
        <dbReference type="ChEBI" id="CHEBI:15378"/>
        <dbReference type="ChEBI" id="CHEBI:33019"/>
        <dbReference type="ChEBI" id="CHEBI:37565"/>
        <dbReference type="ChEBI" id="CHEBI:57527"/>
        <dbReference type="ChEBI" id="CHEBI:58409"/>
        <dbReference type="EC" id="2.7.7.13"/>
    </reaction>
</comment>
<evidence type="ECO:0000256" key="7">
    <source>
        <dbReference type="ARBA" id="ARBA00023134"/>
    </source>
</evidence>
<evidence type="ECO:0000313" key="13">
    <source>
        <dbReference type="EMBL" id="OOZ41172.1"/>
    </source>
</evidence>
<dbReference type="GO" id="GO:0004475">
    <property type="term" value="F:mannose-1-phosphate guanylyltransferase (GTP) activity"/>
    <property type="evidence" value="ECO:0007669"/>
    <property type="project" value="UniProtKB-EC"/>
</dbReference>
<dbReference type="InterPro" id="IPR049577">
    <property type="entry name" value="GMPP_N"/>
</dbReference>
<dbReference type="InterPro" id="IPR029044">
    <property type="entry name" value="Nucleotide-diphossugar_trans"/>
</dbReference>
<evidence type="ECO:0000256" key="1">
    <source>
        <dbReference type="ARBA" id="ARBA00004823"/>
    </source>
</evidence>
<keyword evidence="13" id="KW-0413">Isomerase</keyword>
<dbReference type="InterPro" id="IPR014710">
    <property type="entry name" value="RmlC-like_jellyroll"/>
</dbReference>
<reference evidence="13 14" key="1">
    <citation type="submission" date="2016-11" db="EMBL/GenBank/DDBJ databases">
        <title>Mixed transmission modes and dynamic genome evolution in an obligate animal-bacterial symbiosis.</title>
        <authorList>
            <person name="Russell S.L."/>
            <person name="Corbett-Detig R.B."/>
            <person name="Cavanaugh C.M."/>
        </authorList>
    </citation>
    <scope>NUCLEOTIDE SEQUENCE [LARGE SCALE GENOMIC DNA]</scope>
    <source>
        <strain evidence="13">Sveles-Q1</strain>
    </source>
</reference>
<dbReference type="GO" id="GO:0005525">
    <property type="term" value="F:GTP binding"/>
    <property type="evidence" value="ECO:0007669"/>
    <property type="project" value="UniProtKB-KW"/>
</dbReference>
<dbReference type="FunFam" id="3.90.550.10:FF:000046">
    <property type="entry name" value="Mannose-1-phosphate guanylyltransferase (GDP)"/>
    <property type="match status" value="1"/>
</dbReference>
<dbReference type="GO" id="GO:0000271">
    <property type="term" value="P:polysaccharide biosynthetic process"/>
    <property type="evidence" value="ECO:0007669"/>
    <property type="project" value="InterPro"/>
</dbReference>
<evidence type="ECO:0000256" key="2">
    <source>
        <dbReference type="ARBA" id="ARBA00006115"/>
    </source>
</evidence>
<dbReference type="NCBIfam" id="TIGR01479">
    <property type="entry name" value="GMP_PMI"/>
    <property type="match status" value="1"/>
</dbReference>
<sequence>MTHIIPVVLSGGSGSRLWPLSRALHPKQFLPLTDEELTMLQQTIARVRGIETESLMVVCNEHHRFLVAEQLLKSGIENSSIILEPEGRNTAPAICIAALEVIEKHGDGLMLVLPADHKINDVDAFEAAVRHSAALADSGNLVTFGIKPTNPNTGYGYILAGEQIDESALHVDRFVEKPNQKDAQRYLDEGTYYWNSGMFMLRASDYLNELAQHQPAILDACRQSYQQRTIDSDFVRIEASHFVTSPAISIDYAVMEKTAHAAMVPFSAGWSDVGSWSSLWEVGEKDMKGNVIRGDVHTSDVNNSLIYAENRMVAALGVSNHVVVETADAVLIADMNSTQDIKQVVETLNSNQREEALLHLKVARPWGSYACIDEEPRFKVKRIIVKPHASLSLQLHHQRAEHWVVVKGSALVTRGDENFVLNENESTYIPVETRHRLENPNDTPLEIIEVQSGNYLGEDDIVRFDDHYGRHNGN</sequence>
<dbReference type="Gene3D" id="2.60.120.10">
    <property type="entry name" value="Jelly Rolls"/>
    <property type="match status" value="1"/>
</dbReference>
<keyword evidence="14" id="KW-1185">Reference proteome</keyword>
<comment type="pathway">
    <text evidence="1">Nucleotide-sugar biosynthesis; GDP-alpha-D-mannose biosynthesis; GDP-alpha-D-mannose from alpha-D-mannose 1-phosphate (GTP route): step 1/1.</text>
</comment>
<dbReference type="InterPro" id="IPR051161">
    <property type="entry name" value="Mannose-6P_isomerase_type2"/>
</dbReference>
<evidence type="ECO:0000259" key="12">
    <source>
        <dbReference type="Pfam" id="PF22640"/>
    </source>
</evidence>
<feature type="domain" description="Nucleotidyl transferase" evidence="10">
    <location>
        <begin position="6"/>
        <end position="287"/>
    </location>
</feature>
<keyword evidence="4 13" id="KW-0808">Transferase</keyword>
<dbReference type="EC" id="2.7.7.13" evidence="3"/>
<evidence type="ECO:0000256" key="5">
    <source>
        <dbReference type="ARBA" id="ARBA00022695"/>
    </source>
</evidence>
<keyword evidence="7" id="KW-0342">GTP-binding</keyword>
<evidence type="ECO:0000256" key="8">
    <source>
        <dbReference type="ARBA" id="ARBA00047343"/>
    </source>
</evidence>
<organism evidence="13 14">
    <name type="scientific">Solemya pervernicosa gill symbiont</name>
    <dbReference type="NCBI Taxonomy" id="642797"/>
    <lineage>
        <taxon>Bacteria</taxon>
        <taxon>Pseudomonadati</taxon>
        <taxon>Pseudomonadota</taxon>
        <taxon>Gammaproteobacteria</taxon>
        <taxon>sulfur-oxidizing symbionts</taxon>
    </lineage>
</organism>
<evidence type="ECO:0000256" key="4">
    <source>
        <dbReference type="ARBA" id="ARBA00022679"/>
    </source>
</evidence>
<accession>A0A1T2L7Z4</accession>
<name>A0A1T2L7Z4_9GAMM</name>
<dbReference type="PANTHER" id="PTHR46390:SF1">
    <property type="entry name" value="MANNOSE-1-PHOSPHATE GUANYLYLTRANSFERASE"/>
    <property type="match status" value="1"/>
</dbReference>
<dbReference type="UniPathway" id="UPA00126">
    <property type="reaction ID" value="UER00930"/>
</dbReference>
<comment type="caution">
    <text evidence="13">The sequence shown here is derived from an EMBL/GenBank/DDBJ whole genome shotgun (WGS) entry which is preliminary data.</text>
</comment>
<dbReference type="InterPro" id="IPR011051">
    <property type="entry name" value="RmlC_Cupin_sf"/>
</dbReference>
<dbReference type="InterPro" id="IPR005835">
    <property type="entry name" value="NTP_transferase_dom"/>
</dbReference>
<dbReference type="CDD" id="cd02509">
    <property type="entry name" value="GDP-M1P_Guanylyltransferase"/>
    <property type="match status" value="1"/>
</dbReference>
<dbReference type="Pfam" id="PF00483">
    <property type="entry name" value="NTP_transferase"/>
    <property type="match status" value="1"/>
</dbReference>
<evidence type="ECO:0000259" key="11">
    <source>
        <dbReference type="Pfam" id="PF01050"/>
    </source>
</evidence>
<dbReference type="SUPFAM" id="SSF53448">
    <property type="entry name" value="Nucleotide-diphospho-sugar transferases"/>
    <property type="match status" value="1"/>
</dbReference>
<dbReference type="SUPFAM" id="SSF51182">
    <property type="entry name" value="RmlC-like cupins"/>
    <property type="match status" value="1"/>
</dbReference>
<dbReference type="InterPro" id="IPR054566">
    <property type="entry name" value="ManC/GMP-like_b-helix"/>
</dbReference>
<dbReference type="Pfam" id="PF22640">
    <property type="entry name" value="ManC_GMP_beta-helix"/>
    <property type="match status" value="1"/>
</dbReference>
<evidence type="ECO:0000256" key="9">
    <source>
        <dbReference type="RuleBase" id="RU004190"/>
    </source>
</evidence>
<dbReference type="EMBL" id="MPRL01000013">
    <property type="protein sequence ID" value="OOZ41172.1"/>
    <property type="molecule type" value="Genomic_DNA"/>
</dbReference>
<evidence type="ECO:0000313" key="14">
    <source>
        <dbReference type="Proteomes" id="UP000191110"/>
    </source>
</evidence>
<comment type="similarity">
    <text evidence="2 9">Belongs to the mannose-6-phosphate isomerase type 2 family.</text>
</comment>
<evidence type="ECO:0000256" key="6">
    <source>
        <dbReference type="ARBA" id="ARBA00022741"/>
    </source>
</evidence>
<dbReference type="Proteomes" id="UP000191110">
    <property type="component" value="Unassembled WGS sequence"/>
</dbReference>
<dbReference type="CDD" id="cd02213">
    <property type="entry name" value="cupin_PMI_typeII_C"/>
    <property type="match status" value="1"/>
</dbReference>
<feature type="domain" description="MannoseP isomerase/GMP-like beta-helix" evidence="12">
    <location>
        <begin position="300"/>
        <end position="348"/>
    </location>
</feature>
<dbReference type="Gene3D" id="3.90.550.10">
    <property type="entry name" value="Spore Coat Polysaccharide Biosynthesis Protein SpsA, Chain A"/>
    <property type="match status" value="1"/>
</dbReference>
<gene>
    <name evidence="13" type="ORF">BOW53_04710</name>
</gene>
<keyword evidence="6" id="KW-0547">Nucleotide-binding</keyword>
<proteinExistence type="inferred from homology"/>
<dbReference type="GO" id="GO:0016853">
    <property type="term" value="F:isomerase activity"/>
    <property type="evidence" value="ECO:0007669"/>
    <property type="project" value="UniProtKB-KW"/>
</dbReference>
<evidence type="ECO:0000259" key="10">
    <source>
        <dbReference type="Pfam" id="PF00483"/>
    </source>
</evidence>